<comment type="cofactor">
    <cofactor evidence="1 4 5">
        <name>pyridoxal 5'-phosphate</name>
        <dbReference type="ChEBI" id="CHEBI:597326"/>
    </cofactor>
</comment>
<dbReference type="Gene3D" id="2.40.37.10">
    <property type="entry name" value="Lyase, Ornithine Decarboxylase, Chain A, domain 1"/>
    <property type="match status" value="1"/>
</dbReference>
<organism evidence="8 9">
    <name type="scientific">Priestia megaterium</name>
    <name type="common">Bacillus megaterium</name>
    <dbReference type="NCBI Taxonomy" id="1404"/>
    <lineage>
        <taxon>Bacteria</taxon>
        <taxon>Bacillati</taxon>
        <taxon>Bacillota</taxon>
        <taxon>Bacilli</taxon>
        <taxon>Bacillales</taxon>
        <taxon>Bacillaceae</taxon>
        <taxon>Priestia</taxon>
    </lineage>
</organism>
<accession>A0A6M6E6H7</accession>
<reference evidence="8 9" key="1">
    <citation type="submission" date="2019-10" db="EMBL/GenBank/DDBJ databases">
        <title>Complete genome sequences for adaption low water activity.</title>
        <authorList>
            <person name="Zhao L."/>
            <person name="Zhong J."/>
        </authorList>
    </citation>
    <scope>NUCLEOTIDE SEQUENCE [LARGE SCALE GENOMIC DNA]</scope>
    <source>
        <strain evidence="8 9">FDU301</strain>
        <plasmid evidence="9">pfdu301a</plasmid>
    </source>
</reference>
<evidence type="ECO:0000256" key="3">
    <source>
        <dbReference type="ARBA" id="ARBA00023235"/>
    </source>
</evidence>
<protein>
    <recommendedName>
        <fullName evidence="4">Alanine racemase</fullName>
        <ecNumber evidence="4">5.1.1.1</ecNumber>
    </recommendedName>
</protein>
<dbReference type="CDD" id="cd00430">
    <property type="entry name" value="PLPDE_III_AR"/>
    <property type="match status" value="1"/>
</dbReference>
<feature type="modified residue" description="N6-(pyridoxal phosphate)lysine" evidence="4 5">
    <location>
        <position position="58"/>
    </location>
</feature>
<keyword evidence="3 4" id="KW-0413">Isomerase</keyword>
<dbReference type="InterPro" id="IPR009006">
    <property type="entry name" value="Ala_racemase/Decarboxylase_C"/>
</dbReference>
<feature type="active site" description="Proton acceptor; specific for L-alanine" evidence="4">
    <location>
        <position position="289"/>
    </location>
</feature>
<dbReference type="FunFam" id="3.20.20.10:FF:000002">
    <property type="entry name" value="Alanine racemase"/>
    <property type="match status" value="1"/>
</dbReference>
<evidence type="ECO:0000256" key="2">
    <source>
        <dbReference type="ARBA" id="ARBA00022898"/>
    </source>
</evidence>
<comment type="function">
    <text evidence="4">Catalyzes the interconversion of L-alanine and D-alanine. May also act on other amino acids.</text>
</comment>
<sequence>MSLMNNLNIGYSELLTPSKVESPVFDRATKAIINLNIYKDNLIKVKGAVNKKVMAIVKANAYGHGIVPLSIQAEEVVDSFGVAIIEEASKLREAGIKKPILVLGYVDSEYLSYVANEDIRVALYSYEQWKKWQEQIFKKNRLTKKSVIFHLKINTGMNRLGFKSEEEMLKTIQEIEATQGVYIEGLFTHFATADEPGDSLISQQENIFLEMISKLKKDKYIVHIANSAYALNRESNVPFDMVRLGISSYGLLPDSKLENQLKVTTEPILQLKTKIVHIQELKAGDKVGYGATYEAKEGERVGIIPIGYADGLLRRYALNAYVLVNGERRYFTGRVCMDQAMIKLEPKDCLEDEVVIYGEQGKEKVSLEMAADWSNSINYELACLISERVHRVYIK</sequence>
<dbReference type="PANTHER" id="PTHR30511">
    <property type="entry name" value="ALANINE RACEMASE"/>
    <property type="match status" value="1"/>
</dbReference>
<feature type="binding site" evidence="4 6">
    <location>
        <position position="337"/>
    </location>
    <ligand>
        <name>substrate</name>
    </ligand>
</feature>
<evidence type="ECO:0000256" key="6">
    <source>
        <dbReference type="PIRSR" id="PIRSR600821-52"/>
    </source>
</evidence>
<evidence type="ECO:0000259" key="7">
    <source>
        <dbReference type="SMART" id="SM01005"/>
    </source>
</evidence>
<dbReference type="AlphaFoldDB" id="A0A6M6E6H7"/>
<comment type="similarity">
    <text evidence="4">Belongs to the alanine racemase family.</text>
</comment>
<feature type="domain" description="Alanine racemase C-terminal" evidence="7">
    <location>
        <begin position="268"/>
        <end position="394"/>
    </location>
</feature>
<gene>
    <name evidence="8" type="primary">alr</name>
    <name evidence="8" type="ORF">FDZ14_29310</name>
</gene>
<geneLocation type="plasmid" evidence="9">
    <name>pfdu301a</name>
</geneLocation>
<dbReference type="PRINTS" id="PR00992">
    <property type="entry name" value="ALARACEMASE"/>
</dbReference>
<comment type="catalytic activity">
    <reaction evidence="4">
        <text>L-alanine = D-alanine</text>
        <dbReference type="Rhea" id="RHEA:20249"/>
        <dbReference type="ChEBI" id="CHEBI:57416"/>
        <dbReference type="ChEBI" id="CHEBI:57972"/>
        <dbReference type="EC" id="5.1.1.1"/>
    </reaction>
</comment>
<feature type="active site" description="Proton acceptor; specific for D-alanine" evidence="4">
    <location>
        <position position="58"/>
    </location>
</feature>
<dbReference type="Pfam" id="PF01168">
    <property type="entry name" value="Ala_racemase_N"/>
    <property type="match status" value="1"/>
</dbReference>
<dbReference type="GO" id="GO:0005829">
    <property type="term" value="C:cytosol"/>
    <property type="evidence" value="ECO:0007669"/>
    <property type="project" value="TreeGrafter"/>
</dbReference>
<dbReference type="NCBIfam" id="TIGR00492">
    <property type="entry name" value="alr"/>
    <property type="match status" value="1"/>
</dbReference>
<dbReference type="SUPFAM" id="SSF50621">
    <property type="entry name" value="Alanine racemase C-terminal domain-like"/>
    <property type="match status" value="1"/>
</dbReference>
<evidence type="ECO:0000313" key="9">
    <source>
        <dbReference type="Proteomes" id="UP000501076"/>
    </source>
</evidence>
<dbReference type="EC" id="5.1.1.1" evidence="4"/>
<dbReference type="Gene3D" id="3.20.20.10">
    <property type="entry name" value="Alanine racemase"/>
    <property type="match status" value="1"/>
</dbReference>
<dbReference type="GO" id="GO:0030170">
    <property type="term" value="F:pyridoxal phosphate binding"/>
    <property type="evidence" value="ECO:0007669"/>
    <property type="project" value="UniProtKB-UniRule"/>
</dbReference>
<feature type="binding site" evidence="4 6">
    <location>
        <position position="159"/>
    </location>
    <ligand>
        <name>substrate</name>
    </ligand>
</feature>
<name>A0A6M6E6H7_PRIMG</name>
<dbReference type="InterPro" id="IPR000821">
    <property type="entry name" value="Ala_racemase"/>
</dbReference>
<dbReference type="GO" id="GO:0030632">
    <property type="term" value="P:D-alanine biosynthetic process"/>
    <property type="evidence" value="ECO:0007669"/>
    <property type="project" value="UniProtKB-UniRule"/>
</dbReference>
<dbReference type="Pfam" id="PF00842">
    <property type="entry name" value="Ala_racemase_C"/>
    <property type="match status" value="1"/>
</dbReference>
<dbReference type="SUPFAM" id="SSF51419">
    <property type="entry name" value="PLP-binding barrel"/>
    <property type="match status" value="1"/>
</dbReference>
<dbReference type="HAMAP" id="MF_01201">
    <property type="entry name" value="Ala_racemase"/>
    <property type="match status" value="1"/>
</dbReference>
<dbReference type="GO" id="GO:0009252">
    <property type="term" value="P:peptidoglycan biosynthetic process"/>
    <property type="evidence" value="ECO:0007669"/>
    <property type="project" value="TreeGrafter"/>
</dbReference>
<evidence type="ECO:0000256" key="1">
    <source>
        <dbReference type="ARBA" id="ARBA00001933"/>
    </source>
</evidence>
<dbReference type="InterPro" id="IPR029066">
    <property type="entry name" value="PLP-binding_barrel"/>
</dbReference>
<keyword evidence="8" id="KW-0614">Plasmid</keyword>
<proteinExistence type="inferred from homology"/>
<dbReference type="SMART" id="SM01005">
    <property type="entry name" value="Ala_racemase_C"/>
    <property type="match status" value="1"/>
</dbReference>
<keyword evidence="2 4" id="KW-0663">Pyridoxal phosphate</keyword>
<dbReference type="Proteomes" id="UP000501076">
    <property type="component" value="Plasmid pFDU301A"/>
</dbReference>
<evidence type="ECO:0000256" key="4">
    <source>
        <dbReference type="HAMAP-Rule" id="MF_01201"/>
    </source>
</evidence>
<dbReference type="InterPro" id="IPR001608">
    <property type="entry name" value="Ala_racemase_N"/>
</dbReference>
<dbReference type="InterPro" id="IPR011079">
    <property type="entry name" value="Ala_racemase_C"/>
</dbReference>
<evidence type="ECO:0000256" key="5">
    <source>
        <dbReference type="PIRSR" id="PIRSR600821-50"/>
    </source>
</evidence>
<dbReference type="InterPro" id="IPR020622">
    <property type="entry name" value="Ala_racemase_pyridoxalP-BS"/>
</dbReference>
<evidence type="ECO:0000313" key="8">
    <source>
        <dbReference type="EMBL" id="QJX80198.1"/>
    </source>
</evidence>
<dbReference type="PANTHER" id="PTHR30511:SF0">
    <property type="entry name" value="ALANINE RACEMASE, CATABOLIC-RELATED"/>
    <property type="match status" value="1"/>
</dbReference>
<dbReference type="GO" id="GO:0008784">
    <property type="term" value="F:alanine racemase activity"/>
    <property type="evidence" value="ECO:0007669"/>
    <property type="project" value="UniProtKB-UniRule"/>
</dbReference>
<comment type="pathway">
    <text evidence="4">Amino-acid biosynthesis; D-alanine biosynthesis; D-alanine from L-alanine: step 1/1.</text>
</comment>
<dbReference type="PROSITE" id="PS00395">
    <property type="entry name" value="ALANINE_RACEMASE"/>
    <property type="match status" value="1"/>
</dbReference>
<dbReference type="UniPathway" id="UPA00042">
    <property type="reaction ID" value="UER00497"/>
</dbReference>
<dbReference type="EMBL" id="CP045273">
    <property type="protein sequence ID" value="QJX80198.1"/>
    <property type="molecule type" value="Genomic_DNA"/>
</dbReference>